<evidence type="ECO:0000256" key="4">
    <source>
        <dbReference type="RuleBase" id="RU000383"/>
    </source>
</evidence>
<feature type="region of interest" description="Disordered" evidence="5">
    <location>
        <begin position="318"/>
        <end position="340"/>
    </location>
</feature>
<dbReference type="SMART" id="SM00385">
    <property type="entry name" value="CYCLIN"/>
    <property type="match status" value="1"/>
</dbReference>
<reference evidence="8" key="2">
    <citation type="submission" date="2013-12" db="EMBL/GenBank/DDBJ databases">
        <authorList>
            <person name="Yu Y."/>
            <person name="Lee S."/>
            <person name="de Baynast K."/>
            <person name="Wissotski M."/>
            <person name="Liu L."/>
            <person name="Talag J."/>
            <person name="Goicoechea J."/>
            <person name="Angelova A."/>
            <person name="Jetty R."/>
            <person name="Kudrna D."/>
            <person name="Golser W."/>
            <person name="Rivera L."/>
            <person name="Zhang J."/>
            <person name="Wing R."/>
        </authorList>
    </citation>
    <scope>NUCLEOTIDE SEQUENCE</scope>
</reference>
<name>A0A0D9XVS2_9ORYZ</name>
<feature type="domain" description="Cyclin-like" evidence="6">
    <location>
        <begin position="82"/>
        <end position="171"/>
    </location>
</feature>
<dbReference type="PANTHER" id="PTHR10177">
    <property type="entry name" value="CYCLINS"/>
    <property type="match status" value="1"/>
</dbReference>
<dbReference type="HOGENOM" id="CLU_052253_0_0_1"/>
<evidence type="ECO:0000256" key="5">
    <source>
        <dbReference type="SAM" id="MobiDB-lite"/>
    </source>
</evidence>
<dbReference type="EnsemblPlants" id="LPERR11G20460.1">
    <property type="protein sequence ID" value="LPERR11G20460.1"/>
    <property type="gene ID" value="LPERR11G20460"/>
</dbReference>
<dbReference type="Gene3D" id="1.10.472.10">
    <property type="entry name" value="Cyclin-like"/>
    <property type="match status" value="2"/>
</dbReference>
<dbReference type="PROSITE" id="PS00292">
    <property type="entry name" value="CYCLINS"/>
    <property type="match status" value="1"/>
</dbReference>
<proteinExistence type="inferred from homology"/>
<keyword evidence="1" id="KW-0132">Cell division</keyword>
<dbReference type="FunFam" id="1.10.472.10:FF:000259">
    <property type="entry name" value="Putative cyclin-D7-1"/>
    <property type="match status" value="1"/>
</dbReference>
<feature type="region of interest" description="Disordered" evidence="5">
    <location>
        <begin position="18"/>
        <end position="40"/>
    </location>
</feature>
<evidence type="ECO:0000259" key="6">
    <source>
        <dbReference type="SMART" id="SM00385"/>
    </source>
</evidence>
<dbReference type="InterPro" id="IPR039361">
    <property type="entry name" value="Cyclin"/>
</dbReference>
<dbReference type="STRING" id="77586.A0A0D9XVS2"/>
<dbReference type="GO" id="GO:0051301">
    <property type="term" value="P:cell division"/>
    <property type="evidence" value="ECO:0007669"/>
    <property type="project" value="UniProtKB-KW"/>
</dbReference>
<accession>A0A0D9XVS2</accession>
<dbReference type="InterPro" id="IPR048258">
    <property type="entry name" value="Cyclins_cyclin-box"/>
</dbReference>
<feature type="compositionally biased region" description="Low complexity" evidence="5">
    <location>
        <begin position="23"/>
        <end position="34"/>
    </location>
</feature>
<evidence type="ECO:0000313" key="8">
    <source>
        <dbReference type="Proteomes" id="UP000032180"/>
    </source>
</evidence>
<reference evidence="7 8" key="1">
    <citation type="submission" date="2012-08" db="EMBL/GenBank/DDBJ databases">
        <title>Oryza genome evolution.</title>
        <authorList>
            <person name="Wing R.A."/>
        </authorList>
    </citation>
    <scope>NUCLEOTIDE SEQUENCE</scope>
</reference>
<dbReference type="Gramene" id="LPERR11G20460.1">
    <property type="protein sequence ID" value="LPERR11G20460.1"/>
    <property type="gene ID" value="LPERR11G20460"/>
</dbReference>
<dbReference type="InterPro" id="IPR006671">
    <property type="entry name" value="Cyclin_N"/>
</dbReference>
<organism evidence="7 8">
    <name type="scientific">Leersia perrieri</name>
    <dbReference type="NCBI Taxonomy" id="77586"/>
    <lineage>
        <taxon>Eukaryota</taxon>
        <taxon>Viridiplantae</taxon>
        <taxon>Streptophyta</taxon>
        <taxon>Embryophyta</taxon>
        <taxon>Tracheophyta</taxon>
        <taxon>Spermatophyta</taxon>
        <taxon>Magnoliopsida</taxon>
        <taxon>Liliopsida</taxon>
        <taxon>Poales</taxon>
        <taxon>Poaceae</taxon>
        <taxon>BOP clade</taxon>
        <taxon>Oryzoideae</taxon>
        <taxon>Oryzeae</taxon>
        <taxon>Oryzinae</taxon>
        <taxon>Leersia</taxon>
    </lineage>
</organism>
<dbReference type="Pfam" id="PF00134">
    <property type="entry name" value="Cyclin_N"/>
    <property type="match status" value="1"/>
</dbReference>
<evidence type="ECO:0000256" key="2">
    <source>
        <dbReference type="ARBA" id="ARBA00023127"/>
    </source>
</evidence>
<keyword evidence="3" id="KW-0131">Cell cycle</keyword>
<dbReference type="InterPro" id="IPR013763">
    <property type="entry name" value="Cyclin-like_dom"/>
</dbReference>
<evidence type="ECO:0000313" key="7">
    <source>
        <dbReference type="EnsemblPlants" id="LPERR11G20460.1"/>
    </source>
</evidence>
<feature type="compositionally biased region" description="Basic and acidic residues" evidence="5">
    <location>
        <begin position="318"/>
        <end position="330"/>
    </location>
</feature>
<sequence>MDEDDTSFSCLLYCDEEPFESLTTPTPSPGQQQGDDGEDEEEVMVELYKAKQRLFAPQRDYCSLLLQQQPHGVSSARLKAVRYIIYAMGRLGLEAATAFNAVNYLDRFLSINSHLRWEEWMVEVVSVACLSLACKLDQVNIPSLHDLQMEEVMGHSFRASTIRDMEITLLKALQWRLACVTPFSFLLLLFSKYIANASRLLLCSLLDPSFLRFDASLLAASALLTCSTTAPLQQIHHLATRVDRLIHPMSQTDHEVKECFNMMKALYLEDLSNNPGRYSGHQYWRTPISVLNPFRTDCTTVNRSAVSRCLFAEFKPESHDNCTADQDKDTGPCTSVQEMK</sequence>
<dbReference type="AlphaFoldDB" id="A0A0D9XVS2"/>
<dbReference type="InterPro" id="IPR036915">
    <property type="entry name" value="Cyclin-like_sf"/>
</dbReference>
<dbReference type="Proteomes" id="UP000032180">
    <property type="component" value="Chromosome 11"/>
</dbReference>
<keyword evidence="2 4" id="KW-0195">Cyclin</keyword>
<dbReference type="SUPFAM" id="SSF47954">
    <property type="entry name" value="Cyclin-like"/>
    <property type="match status" value="2"/>
</dbReference>
<evidence type="ECO:0000256" key="3">
    <source>
        <dbReference type="ARBA" id="ARBA00023306"/>
    </source>
</evidence>
<protein>
    <recommendedName>
        <fullName evidence="6">Cyclin-like domain-containing protein</fullName>
    </recommendedName>
</protein>
<keyword evidence="8" id="KW-1185">Reference proteome</keyword>
<dbReference type="InterPro" id="IPR004367">
    <property type="entry name" value="Cyclin_C-dom"/>
</dbReference>
<comment type="similarity">
    <text evidence="4">Belongs to the cyclin family.</text>
</comment>
<dbReference type="Pfam" id="PF02984">
    <property type="entry name" value="Cyclin_C"/>
    <property type="match status" value="1"/>
</dbReference>
<reference evidence="7" key="3">
    <citation type="submission" date="2015-04" db="UniProtKB">
        <authorList>
            <consortium name="EnsemblPlants"/>
        </authorList>
    </citation>
    <scope>IDENTIFICATION</scope>
</reference>
<evidence type="ECO:0000256" key="1">
    <source>
        <dbReference type="ARBA" id="ARBA00022618"/>
    </source>
</evidence>
<dbReference type="eggNOG" id="KOG0656">
    <property type="taxonomic scope" value="Eukaryota"/>
</dbReference>